<accession>A0A292GTA3</accession>
<reference evidence="5" key="1">
    <citation type="submission" date="2016-07" db="EMBL/GenBank/DDBJ databases">
        <title>Genomics reveals synergistic degradation of pyrene by five bacteria in a mangrove sediment-derived bacterial consortium.</title>
        <authorList>
            <person name="Wanapaisan P."/>
            <person name="Vejarano F."/>
            <person name="Chakraborty J."/>
            <person name="Shintani M."/>
            <person name="Muangchinda C."/>
            <person name="Laothamteep N."/>
            <person name="Suzuki-Minakuchi C."/>
            <person name="Inoue K."/>
            <person name="Nojiri H."/>
            <person name="Pinyakong O."/>
        </authorList>
    </citation>
    <scope>NUCLEOTIDE SEQUENCE</scope>
    <source>
        <strain evidence="5">PW1</strain>
    </source>
</reference>
<dbReference type="AlphaFoldDB" id="A0A292GTA3"/>
<keyword evidence="4" id="KW-0175">Coiled coil</keyword>
<evidence type="ECO:0008006" key="6">
    <source>
        <dbReference type="Google" id="ProtNLM"/>
    </source>
</evidence>
<dbReference type="EMBL" id="LC171369">
    <property type="protein sequence ID" value="BBA74412.1"/>
    <property type="molecule type" value="Genomic_DNA"/>
</dbReference>
<evidence type="ECO:0000256" key="2">
    <source>
        <dbReference type="ARBA" id="ARBA00022612"/>
    </source>
</evidence>
<comment type="subcellular location">
    <subcellularLocation>
        <location evidence="1">Virion</location>
    </subcellularLocation>
</comment>
<proteinExistence type="predicted"/>
<evidence type="ECO:0000313" key="5">
    <source>
        <dbReference type="EMBL" id="BBA74412.1"/>
    </source>
</evidence>
<keyword evidence="3" id="KW-0231">Viral genome packaging</keyword>
<protein>
    <recommendedName>
        <fullName evidence="6">Phage tail protein</fullName>
    </recommendedName>
</protein>
<evidence type="ECO:0000256" key="1">
    <source>
        <dbReference type="ARBA" id="ARBA00004328"/>
    </source>
</evidence>
<evidence type="ECO:0000256" key="4">
    <source>
        <dbReference type="SAM" id="Coils"/>
    </source>
</evidence>
<keyword evidence="2" id="KW-1188">Viral release from host cell</keyword>
<name>A0A292GTA3_9HYPH</name>
<evidence type="ECO:0000256" key="3">
    <source>
        <dbReference type="ARBA" id="ARBA00023219"/>
    </source>
</evidence>
<organism evidence="5">
    <name type="scientific">Ochrobactrum sp. PW1</name>
    <dbReference type="NCBI Taxonomy" id="1882222"/>
    <lineage>
        <taxon>Bacteria</taxon>
        <taxon>Pseudomonadati</taxon>
        <taxon>Pseudomonadota</taxon>
        <taxon>Alphaproteobacteria</taxon>
        <taxon>Hyphomicrobiales</taxon>
        <taxon>Brucellaceae</taxon>
        <taxon>Brucella/Ochrobactrum group</taxon>
        <taxon>Ochrobactrum</taxon>
    </lineage>
</organism>
<dbReference type="Pfam" id="PF12236">
    <property type="entry name" value="Head-tail_con"/>
    <property type="match status" value="1"/>
</dbReference>
<sequence>MSDLRDHCQTRLDALKCLRSDYEAEWRDISRFAQPARSRFLASESNKGTRRRTRNNRLLDPHGIEAFRTLANGMTSGLTPSSSPWFTLRLADEDLNELLGVRGWLSDCEKAMYAFLARTNFYGAAKSGYAEMGLFGTEACVMAEHMTAGSVCHSMTAGEYWIGLSDALTPDTLVRECTMSARQLVQAFGGKAPDLVKQAYTGKRSDQSFTYYNLIEPNREYIPGRFGSKPWISAYWLPEDRAGRMMDVRGYNEQPFWAPRWGTIGGDTYGVSPGMEALPALRELQFHAKRLNEAVDKLVKPEMLVKQGVRVTGEPGATRSVPNLDQYAAMPAYQIPYQAVQAIEGKIEKIYQQIDSASFADLFNAITNMRGIQPRNIEEIASRNEEKLTQLGPVIDSVNGEKLHVAIDRTFGIMMRGGLLPPPPAALAEAGGAQINVEFVSILARMQRAVGAGQIERALGMAGNLAAAKPEVMDNVNTDEALREYYDRLGVPGRILRDETEVEQLRANRAKQEQAAQAAAMMPAVKDGADAAKLLSETDAGGRSALAAMMGG</sequence>
<feature type="coiled-coil region" evidence="4">
    <location>
        <begin position="495"/>
        <end position="522"/>
    </location>
</feature>
<dbReference type="InterPro" id="IPR020991">
    <property type="entry name" value="Connector_podovirus"/>
</dbReference>